<reference evidence="1" key="5">
    <citation type="journal article" date="2021" name="G3 (Bethesda)">
        <title>Aegilops tauschii genome assembly Aet v5.0 features greater sequence contiguity and improved annotation.</title>
        <authorList>
            <person name="Wang L."/>
            <person name="Zhu T."/>
            <person name="Rodriguez J.C."/>
            <person name="Deal K.R."/>
            <person name="Dubcovsky J."/>
            <person name="McGuire P.E."/>
            <person name="Lux T."/>
            <person name="Spannagl M."/>
            <person name="Mayer K.F.X."/>
            <person name="Baldrich P."/>
            <person name="Meyers B.C."/>
            <person name="Huo N."/>
            <person name="Gu Y.Q."/>
            <person name="Zhou H."/>
            <person name="Devos K.M."/>
            <person name="Bennetzen J.L."/>
            <person name="Unver T."/>
            <person name="Budak H."/>
            <person name="Gulick P.J."/>
            <person name="Galiba G."/>
            <person name="Kalapos B."/>
            <person name="Nelson D.R."/>
            <person name="Li P."/>
            <person name="You F.M."/>
            <person name="Luo M.C."/>
            <person name="Dvorak J."/>
        </authorList>
    </citation>
    <scope>NUCLEOTIDE SEQUENCE [LARGE SCALE GENOMIC DNA]</scope>
    <source>
        <strain evidence="1">cv. AL8/78</strain>
    </source>
</reference>
<reference evidence="1" key="4">
    <citation type="submission" date="2019-03" db="UniProtKB">
        <authorList>
            <consortium name="EnsemblPlants"/>
        </authorList>
    </citation>
    <scope>IDENTIFICATION</scope>
</reference>
<dbReference type="AlphaFoldDB" id="A0A452YE42"/>
<protein>
    <submittedName>
        <fullName evidence="1">Uncharacterized protein</fullName>
    </submittedName>
</protein>
<dbReference type="Gramene" id="AET1Gv20387700.9">
    <property type="protein sequence ID" value="AET1Gv20387700.9"/>
    <property type="gene ID" value="AET1Gv20387700"/>
</dbReference>
<dbReference type="Proteomes" id="UP000015105">
    <property type="component" value="Chromosome 1D"/>
</dbReference>
<evidence type="ECO:0000313" key="1">
    <source>
        <dbReference type="EnsemblPlants" id="AET1Gv20387700.9"/>
    </source>
</evidence>
<proteinExistence type="predicted"/>
<organism evidence="1 2">
    <name type="scientific">Aegilops tauschii subsp. strangulata</name>
    <name type="common">Goatgrass</name>
    <dbReference type="NCBI Taxonomy" id="200361"/>
    <lineage>
        <taxon>Eukaryota</taxon>
        <taxon>Viridiplantae</taxon>
        <taxon>Streptophyta</taxon>
        <taxon>Embryophyta</taxon>
        <taxon>Tracheophyta</taxon>
        <taxon>Spermatophyta</taxon>
        <taxon>Magnoliopsida</taxon>
        <taxon>Liliopsida</taxon>
        <taxon>Poales</taxon>
        <taxon>Poaceae</taxon>
        <taxon>BOP clade</taxon>
        <taxon>Pooideae</taxon>
        <taxon>Triticodae</taxon>
        <taxon>Triticeae</taxon>
        <taxon>Triticinae</taxon>
        <taxon>Aegilops</taxon>
    </lineage>
</organism>
<reference evidence="2" key="2">
    <citation type="journal article" date="2017" name="Nat. Plants">
        <title>The Aegilops tauschii genome reveals multiple impacts of transposons.</title>
        <authorList>
            <person name="Zhao G."/>
            <person name="Zou C."/>
            <person name="Li K."/>
            <person name="Wang K."/>
            <person name="Li T."/>
            <person name="Gao L."/>
            <person name="Zhang X."/>
            <person name="Wang H."/>
            <person name="Yang Z."/>
            <person name="Liu X."/>
            <person name="Jiang W."/>
            <person name="Mao L."/>
            <person name="Kong X."/>
            <person name="Jiao Y."/>
            <person name="Jia J."/>
        </authorList>
    </citation>
    <scope>NUCLEOTIDE SEQUENCE [LARGE SCALE GENOMIC DNA]</scope>
    <source>
        <strain evidence="2">cv. AL8/78</strain>
    </source>
</reference>
<reference evidence="1" key="3">
    <citation type="journal article" date="2017" name="Nature">
        <title>Genome sequence of the progenitor of the wheat D genome Aegilops tauschii.</title>
        <authorList>
            <person name="Luo M.C."/>
            <person name="Gu Y.Q."/>
            <person name="Puiu D."/>
            <person name="Wang H."/>
            <person name="Twardziok S.O."/>
            <person name="Deal K.R."/>
            <person name="Huo N."/>
            <person name="Zhu T."/>
            <person name="Wang L."/>
            <person name="Wang Y."/>
            <person name="McGuire P.E."/>
            <person name="Liu S."/>
            <person name="Long H."/>
            <person name="Ramasamy R.K."/>
            <person name="Rodriguez J.C."/>
            <person name="Van S.L."/>
            <person name="Yuan L."/>
            <person name="Wang Z."/>
            <person name="Xia Z."/>
            <person name="Xiao L."/>
            <person name="Anderson O.D."/>
            <person name="Ouyang S."/>
            <person name="Liang Y."/>
            <person name="Zimin A.V."/>
            <person name="Pertea G."/>
            <person name="Qi P."/>
            <person name="Bennetzen J.L."/>
            <person name="Dai X."/>
            <person name="Dawson M.W."/>
            <person name="Muller H.G."/>
            <person name="Kugler K."/>
            <person name="Rivarola-Duarte L."/>
            <person name="Spannagl M."/>
            <person name="Mayer K.F.X."/>
            <person name="Lu F.H."/>
            <person name="Bevan M.W."/>
            <person name="Leroy P."/>
            <person name="Li P."/>
            <person name="You F.M."/>
            <person name="Sun Q."/>
            <person name="Liu Z."/>
            <person name="Lyons E."/>
            <person name="Wicker T."/>
            <person name="Salzberg S.L."/>
            <person name="Devos K.M."/>
            <person name="Dvorak J."/>
        </authorList>
    </citation>
    <scope>NUCLEOTIDE SEQUENCE [LARGE SCALE GENOMIC DNA]</scope>
    <source>
        <strain evidence="1">cv. AL8/78</strain>
    </source>
</reference>
<accession>A0A452YE42</accession>
<keyword evidence="2" id="KW-1185">Reference proteome</keyword>
<dbReference type="EnsemblPlants" id="AET1Gv20387700.9">
    <property type="protein sequence ID" value="AET1Gv20387700.9"/>
    <property type="gene ID" value="AET1Gv20387700"/>
</dbReference>
<reference evidence="2" key="1">
    <citation type="journal article" date="2014" name="Science">
        <title>Ancient hybridizations among the ancestral genomes of bread wheat.</title>
        <authorList>
            <consortium name="International Wheat Genome Sequencing Consortium,"/>
            <person name="Marcussen T."/>
            <person name="Sandve S.R."/>
            <person name="Heier L."/>
            <person name="Spannagl M."/>
            <person name="Pfeifer M."/>
            <person name="Jakobsen K.S."/>
            <person name="Wulff B.B."/>
            <person name="Steuernagel B."/>
            <person name="Mayer K.F."/>
            <person name="Olsen O.A."/>
        </authorList>
    </citation>
    <scope>NUCLEOTIDE SEQUENCE [LARGE SCALE GENOMIC DNA]</scope>
    <source>
        <strain evidence="2">cv. AL8/78</strain>
    </source>
</reference>
<sequence length="140" mass="15814">TGSYSLVKAMERMSFTYCIVEFNLDSSEYIIRIGMLVLKHTIIALQQNMHSNHFIPCACSQNFIQMPTEPTYHVPNLCHTWICHLAVLQELCVVRGGRDSDLSVAGGCLGHRCGWCRWVGVGRRELMAGSKRELVLSWIA</sequence>
<name>A0A452YE42_AEGTS</name>
<evidence type="ECO:0000313" key="2">
    <source>
        <dbReference type="Proteomes" id="UP000015105"/>
    </source>
</evidence>